<feature type="non-terminal residue" evidence="1">
    <location>
        <position position="301"/>
    </location>
</feature>
<dbReference type="AlphaFoldDB" id="X1ASQ2"/>
<comment type="caution">
    <text evidence="1">The sequence shown here is derived from an EMBL/GenBank/DDBJ whole genome shotgun (WGS) entry which is preliminary data.</text>
</comment>
<dbReference type="EMBL" id="BART01016752">
    <property type="protein sequence ID" value="GAG85760.1"/>
    <property type="molecule type" value="Genomic_DNA"/>
</dbReference>
<evidence type="ECO:0000313" key="1">
    <source>
        <dbReference type="EMBL" id="GAG85760.1"/>
    </source>
</evidence>
<reference evidence="1" key="1">
    <citation type="journal article" date="2014" name="Front. Microbiol.">
        <title>High frequency of phylogenetically diverse reductive dehalogenase-homologous genes in deep subseafloor sedimentary metagenomes.</title>
        <authorList>
            <person name="Kawai M."/>
            <person name="Futagami T."/>
            <person name="Toyoda A."/>
            <person name="Takaki Y."/>
            <person name="Nishi S."/>
            <person name="Hori S."/>
            <person name="Arai W."/>
            <person name="Tsubouchi T."/>
            <person name="Morono Y."/>
            <person name="Uchiyama I."/>
            <person name="Ito T."/>
            <person name="Fujiyama A."/>
            <person name="Inagaki F."/>
            <person name="Takami H."/>
        </authorList>
    </citation>
    <scope>NUCLEOTIDE SEQUENCE</scope>
    <source>
        <strain evidence="1">Expedition CK06-06</strain>
    </source>
</reference>
<feature type="non-terminal residue" evidence="1">
    <location>
        <position position="1"/>
    </location>
</feature>
<organism evidence="1">
    <name type="scientific">marine sediment metagenome</name>
    <dbReference type="NCBI Taxonomy" id="412755"/>
    <lineage>
        <taxon>unclassified sequences</taxon>
        <taxon>metagenomes</taxon>
        <taxon>ecological metagenomes</taxon>
    </lineage>
</organism>
<protein>
    <recommendedName>
        <fullName evidence="2">Calcineurin-like phosphoesterase domain-containing protein</fullName>
    </recommendedName>
</protein>
<evidence type="ECO:0008006" key="2">
    <source>
        <dbReference type="Google" id="ProtNLM"/>
    </source>
</evidence>
<gene>
    <name evidence="1" type="ORF">S01H4_32127</name>
</gene>
<sequence length="301" mass="34831">LDFENNVDCDSCGGKGVKKIFKRIAVQLEAQNLALKDDVNRVKLAYKATQRKNSIFEALVDELHQVITPITPLPKARRYNGKKKLIRESVVVMLSDEHADQIVLPHQVGNLERKNFPITLRRAEEFVDTLIKFTQKTLSNYQFDTLWILANGDHVSGEIHNAKDHSEYRNSFRNCLATGQMQALMFRDLAPYFKEVKIVYVSGNHGRRTPKKEYHGAYNNWDYLVAETARIHCQDIKNIEFKIPDSFSTCVDIEGYGFYLTHGDEIRSWNSIPFYGIERKTRRLTALTATQNKRIHYYLLG</sequence>
<accession>X1ASQ2</accession>
<name>X1ASQ2_9ZZZZ</name>
<proteinExistence type="predicted"/>